<feature type="region of interest" description="Disordered" evidence="1">
    <location>
        <begin position="259"/>
        <end position="311"/>
    </location>
</feature>
<feature type="compositionally biased region" description="Polar residues" evidence="1">
    <location>
        <begin position="265"/>
        <end position="284"/>
    </location>
</feature>
<feature type="region of interest" description="Disordered" evidence="1">
    <location>
        <begin position="63"/>
        <end position="113"/>
    </location>
</feature>
<comment type="caution">
    <text evidence="2">The sequence shown here is derived from an EMBL/GenBank/DDBJ whole genome shotgun (WGS) entry which is preliminary data.</text>
</comment>
<organism evidence="2 3">
    <name type="scientific">Blattamonas nauphoetae</name>
    <dbReference type="NCBI Taxonomy" id="2049346"/>
    <lineage>
        <taxon>Eukaryota</taxon>
        <taxon>Metamonada</taxon>
        <taxon>Preaxostyla</taxon>
        <taxon>Oxymonadida</taxon>
        <taxon>Blattamonas</taxon>
    </lineage>
</organism>
<reference evidence="2 3" key="1">
    <citation type="journal article" date="2022" name="bioRxiv">
        <title>Genomics of Preaxostyla Flagellates Illuminates Evolutionary Transitions and the Path Towards Mitochondrial Loss.</title>
        <authorList>
            <person name="Novak L.V.F."/>
            <person name="Treitli S.C."/>
            <person name="Pyrih J."/>
            <person name="Halakuc P."/>
            <person name="Pipaliya S.V."/>
            <person name="Vacek V."/>
            <person name="Brzon O."/>
            <person name="Soukal P."/>
            <person name="Eme L."/>
            <person name="Dacks J.B."/>
            <person name="Karnkowska A."/>
            <person name="Elias M."/>
            <person name="Hampl V."/>
        </authorList>
    </citation>
    <scope>NUCLEOTIDE SEQUENCE [LARGE SCALE GENOMIC DNA]</scope>
    <source>
        <strain evidence="2">NAU3</strain>
        <tissue evidence="2">Gut</tissue>
    </source>
</reference>
<name>A0ABQ9XSP2_9EUKA</name>
<dbReference type="EMBL" id="JARBJD010000078">
    <property type="protein sequence ID" value="KAK2954444.1"/>
    <property type="molecule type" value="Genomic_DNA"/>
</dbReference>
<evidence type="ECO:0000313" key="2">
    <source>
        <dbReference type="EMBL" id="KAK2954444.1"/>
    </source>
</evidence>
<keyword evidence="3" id="KW-1185">Reference proteome</keyword>
<dbReference type="Proteomes" id="UP001281761">
    <property type="component" value="Unassembled WGS sequence"/>
</dbReference>
<gene>
    <name evidence="2" type="ORF">BLNAU_10612</name>
</gene>
<accession>A0ABQ9XSP2</accession>
<evidence type="ECO:0000256" key="1">
    <source>
        <dbReference type="SAM" id="MobiDB-lite"/>
    </source>
</evidence>
<feature type="compositionally biased region" description="Polar residues" evidence="1">
    <location>
        <begin position="104"/>
        <end position="113"/>
    </location>
</feature>
<evidence type="ECO:0000313" key="3">
    <source>
        <dbReference type="Proteomes" id="UP001281761"/>
    </source>
</evidence>
<protein>
    <submittedName>
        <fullName evidence="2">Uncharacterized protein</fullName>
    </submittedName>
</protein>
<proteinExistence type="predicted"/>
<sequence length="374" mass="41646">MEIPTIMCSVVGTAHSGRTTFLQALGTSPSTEGFRLLSSTEGENIKLVLSLLGTVGKRVVESQEEDRLDLSNQEPKPIVDPVQNSGDETPSMKRRKHGHCRTPSPRSISPRNTISFTNKSIAGFEKDEEGKMSTIYSFSLDNLPLSELGRTHHHNKTDFSVCRQSLPRIVIHIPPVRNESTTDKEYLENDSRLSTLSQEQQRVGIIHAEIEKGIVIDVDVFADTNPEMLSSDIQRKHRLSDEQRAELQSCVQGILRRRESRHSPAHNSEQHGTATTQPQSSTNLHRTDGATPPTSPFSSGDRRRKNTDTQNQVLFRIDVELEGGKTARVVMKKGDNAKRVADAVCVQHKLTGKSAERMTHMITGYAKLVKQKKA</sequence>